<dbReference type="PROSITE" id="PS50056">
    <property type="entry name" value="TYR_PHOSPHATASE_2"/>
    <property type="match status" value="2"/>
</dbReference>
<keyword evidence="6" id="KW-0812">Transmembrane</keyword>
<dbReference type="EC" id="3.1.3.48" evidence="1"/>
<evidence type="ECO:0000256" key="3">
    <source>
        <dbReference type="ARBA" id="ARBA00022912"/>
    </source>
</evidence>
<evidence type="ECO:0000256" key="4">
    <source>
        <dbReference type="ARBA" id="ARBA00051722"/>
    </source>
</evidence>
<dbReference type="InterPro" id="IPR000387">
    <property type="entry name" value="Tyr_Pase_dom"/>
</dbReference>
<keyword evidence="2" id="KW-0378">Hydrolase</keyword>
<proteinExistence type="predicted"/>
<reference evidence="9 10" key="1">
    <citation type="journal article" date="2017" name="Nat. Ecol. Evol.">
        <title>Scallop genome provides insights into evolution of bilaterian karyotype and development.</title>
        <authorList>
            <person name="Wang S."/>
            <person name="Zhang J."/>
            <person name="Jiao W."/>
            <person name="Li J."/>
            <person name="Xun X."/>
            <person name="Sun Y."/>
            <person name="Guo X."/>
            <person name="Huan P."/>
            <person name="Dong B."/>
            <person name="Zhang L."/>
            <person name="Hu X."/>
            <person name="Sun X."/>
            <person name="Wang J."/>
            <person name="Zhao C."/>
            <person name="Wang Y."/>
            <person name="Wang D."/>
            <person name="Huang X."/>
            <person name="Wang R."/>
            <person name="Lv J."/>
            <person name="Li Y."/>
            <person name="Zhang Z."/>
            <person name="Liu B."/>
            <person name="Lu W."/>
            <person name="Hui Y."/>
            <person name="Liang J."/>
            <person name="Zhou Z."/>
            <person name="Hou R."/>
            <person name="Li X."/>
            <person name="Liu Y."/>
            <person name="Li H."/>
            <person name="Ning X."/>
            <person name="Lin Y."/>
            <person name="Zhao L."/>
            <person name="Xing Q."/>
            <person name="Dou J."/>
            <person name="Li Y."/>
            <person name="Mao J."/>
            <person name="Guo H."/>
            <person name="Dou H."/>
            <person name="Li T."/>
            <person name="Mu C."/>
            <person name="Jiang W."/>
            <person name="Fu Q."/>
            <person name="Fu X."/>
            <person name="Miao Y."/>
            <person name="Liu J."/>
            <person name="Yu Q."/>
            <person name="Li R."/>
            <person name="Liao H."/>
            <person name="Li X."/>
            <person name="Kong Y."/>
            <person name="Jiang Z."/>
            <person name="Chourrout D."/>
            <person name="Li R."/>
            <person name="Bao Z."/>
        </authorList>
    </citation>
    <scope>NUCLEOTIDE SEQUENCE [LARGE SCALE GENOMIC DNA]</scope>
    <source>
        <strain evidence="9 10">PY_sf001</strain>
    </source>
</reference>
<evidence type="ECO:0000259" key="8">
    <source>
        <dbReference type="PROSITE" id="PS50056"/>
    </source>
</evidence>
<evidence type="ECO:0000256" key="6">
    <source>
        <dbReference type="SAM" id="Phobius"/>
    </source>
</evidence>
<organism evidence="9 10">
    <name type="scientific">Mizuhopecten yessoensis</name>
    <name type="common">Japanese scallop</name>
    <name type="synonym">Patinopecten yessoensis</name>
    <dbReference type="NCBI Taxonomy" id="6573"/>
    <lineage>
        <taxon>Eukaryota</taxon>
        <taxon>Metazoa</taxon>
        <taxon>Spiralia</taxon>
        <taxon>Lophotrochozoa</taxon>
        <taxon>Mollusca</taxon>
        <taxon>Bivalvia</taxon>
        <taxon>Autobranchia</taxon>
        <taxon>Pteriomorphia</taxon>
        <taxon>Pectinida</taxon>
        <taxon>Pectinoidea</taxon>
        <taxon>Pectinidae</taxon>
        <taxon>Mizuhopecten</taxon>
    </lineage>
</organism>
<dbReference type="FunFam" id="3.90.190.10:FF:000102">
    <property type="entry name" value="Receptor-type tyrosine-protein phosphatase"/>
    <property type="match status" value="1"/>
</dbReference>
<dbReference type="SMART" id="SM00404">
    <property type="entry name" value="PTPc_motif"/>
    <property type="match status" value="2"/>
</dbReference>
<keyword evidence="6" id="KW-1133">Transmembrane helix</keyword>
<feature type="domain" description="Tyrosine specific protein phosphatases" evidence="8">
    <location>
        <begin position="292"/>
        <end position="363"/>
    </location>
</feature>
<dbReference type="EMBL" id="NEDP02000790">
    <property type="protein sequence ID" value="OWF55006.1"/>
    <property type="molecule type" value="Genomic_DNA"/>
</dbReference>
<feature type="domain" description="Tyrosine-protein phosphatase" evidence="7">
    <location>
        <begin position="404"/>
        <end position="673"/>
    </location>
</feature>
<dbReference type="InterPro" id="IPR003595">
    <property type="entry name" value="Tyr_Pase_cat"/>
</dbReference>
<dbReference type="PRINTS" id="PR00700">
    <property type="entry name" value="PRTYPHPHTASE"/>
</dbReference>
<dbReference type="PANTHER" id="PTHR19134:SF561">
    <property type="entry name" value="PROTEIN TYROSINE PHOSPHATASE 36E, ISOFORM A"/>
    <property type="match status" value="1"/>
</dbReference>
<keyword evidence="9" id="KW-0675">Receptor</keyword>
<dbReference type="Proteomes" id="UP000242188">
    <property type="component" value="Unassembled WGS sequence"/>
</dbReference>
<feature type="compositionally biased region" description="Basic and acidic residues" evidence="5">
    <location>
        <begin position="864"/>
        <end position="885"/>
    </location>
</feature>
<comment type="caution">
    <text evidence="9">The sequence shown here is derived from an EMBL/GenBank/DDBJ whole genome shotgun (WGS) entry which is preliminary data.</text>
</comment>
<dbReference type="STRING" id="6573.A0A210R246"/>
<accession>A0A210R246</accession>
<evidence type="ECO:0000256" key="1">
    <source>
        <dbReference type="ARBA" id="ARBA00013064"/>
    </source>
</evidence>
<evidence type="ECO:0000259" key="7">
    <source>
        <dbReference type="PROSITE" id="PS50055"/>
    </source>
</evidence>
<feature type="transmembrane region" description="Helical" evidence="6">
    <location>
        <begin position="37"/>
        <end position="60"/>
    </location>
</feature>
<evidence type="ECO:0000256" key="2">
    <source>
        <dbReference type="ARBA" id="ARBA00022801"/>
    </source>
</evidence>
<dbReference type="PROSITE" id="PS50055">
    <property type="entry name" value="TYR_PHOSPHATASE_PTP"/>
    <property type="match status" value="2"/>
</dbReference>
<dbReference type="InterPro" id="IPR029021">
    <property type="entry name" value="Prot-tyrosine_phosphatase-like"/>
</dbReference>
<dbReference type="CDD" id="cd00047">
    <property type="entry name" value="PTPc"/>
    <property type="match status" value="1"/>
</dbReference>
<feature type="compositionally biased region" description="Low complexity" evidence="5">
    <location>
        <begin position="838"/>
        <end position="851"/>
    </location>
</feature>
<dbReference type="SMART" id="SM00194">
    <property type="entry name" value="PTPc"/>
    <property type="match status" value="2"/>
</dbReference>
<gene>
    <name evidence="9" type="ORF">KP79_PYT09275</name>
</gene>
<feature type="domain" description="Tyrosine-protein phosphatase" evidence="7">
    <location>
        <begin position="115"/>
        <end position="372"/>
    </location>
</feature>
<evidence type="ECO:0000313" key="9">
    <source>
        <dbReference type="EMBL" id="OWF55006.1"/>
    </source>
</evidence>
<comment type="catalytic activity">
    <reaction evidence="4">
        <text>O-phospho-L-tyrosyl-[protein] + H2O = L-tyrosyl-[protein] + phosphate</text>
        <dbReference type="Rhea" id="RHEA:10684"/>
        <dbReference type="Rhea" id="RHEA-COMP:10136"/>
        <dbReference type="Rhea" id="RHEA-COMP:20101"/>
        <dbReference type="ChEBI" id="CHEBI:15377"/>
        <dbReference type="ChEBI" id="CHEBI:43474"/>
        <dbReference type="ChEBI" id="CHEBI:46858"/>
        <dbReference type="ChEBI" id="CHEBI:61978"/>
        <dbReference type="EC" id="3.1.3.48"/>
    </reaction>
</comment>
<dbReference type="OrthoDB" id="6144703at2759"/>
<keyword evidence="3" id="KW-0904">Protein phosphatase</keyword>
<dbReference type="InterPro" id="IPR050348">
    <property type="entry name" value="Protein-Tyr_Phosphatase"/>
</dbReference>
<keyword evidence="6" id="KW-0472">Membrane</keyword>
<dbReference type="SUPFAM" id="SSF52799">
    <property type="entry name" value="(Phosphotyrosine protein) phosphatases II"/>
    <property type="match status" value="2"/>
</dbReference>
<evidence type="ECO:0000313" key="10">
    <source>
        <dbReference type="Proteomes" id="UP000242188"/>
    </source>
</evidence>
<sequence>MDLEGLSTNQSDPDSWLTVVNDTVVGPHPKSANAANIVVWSLVCACITVFGLGLATCKFFRDQYEKPENKLKRKKRSEVEKKDREEKAVTAVKRDPIMAENFLQRLKQKKSDKYLNIEVRAIVRNQDEFPYSVSMTPENVLKNVNQDVVPYDHARVILQSVPHRENGYINASYIDGYSQEKEYIASQGPKQKTVPAFWHMVWQESVHCIVMATGLFENASQQCDKYWGDVFSMQKYVRHGDIHIWLDSTMEIAQLTIRNFRIKRDGEAEERSVKHFEMVGFNDEATDPGFLLDCIRRVNTFMLGVTGPILVHCRCGGGKTAVFIALDCCLKQLEREGCIDIYSTVLHLRKFRKNMVRTLYQYRLIYEAAAMHIQCGTTVVPSAQLPAVVQRLAIKDPRTRLHGFEKEHQIIKNIATRLSIGDCAGGHRSENRTKSRDIMLLPPERARPYLLTSESSDNGTDFINAVFIDGYYQENNFLVTQWPMQNTINDIWRLIYDYKIMSLVVLNDVKYSRSHPCFWPSDLDVEHKYGPIGVRYIGCQKFPNIVIRAFAVRKNLTCMSDITAEYAVVKTFQLTCWPAKEKTPHSSKSMIYLMGCVEEWQQRTNPLNPVCIMSKDGYTRCGVYCVTNICLDQLKAEGEVDVFGAVRVVKKNRPDLVPNVVEYVFCYSFVVTVLDIMQEDKPKIVITGPASKGGQVNRGYHVDMSGLHGNLFNNDEFSNLITKTSQISFHQGFDIQPPLDSKNLAAKGHITTQRAALAHLQIPSIDSVSVSSAESIYESDQGESLIMNKPVVPNLTVANGVRMGSRYEENNNVRVQNGHGNLTNSSFSGNGPLATPSAFYSTASSSRSSNSEIFRGDFVPTQKPLRESRTKRPTLRRQDATDSDAVEMKMLETKNQTDESLSLQISPL</sequence>
<dbReference type="Pfam" id="PF00102">
    <property type="entry name" value="Y_phosphatase"/>
    <property type="match status" value="2"/>
</dbReference>
<dbReference type="GO" id="GO:0004725">
    <property type="term" value="F:protein tyrosine phosphatase activity"/>
    <property type="evidence" value="ECO:0007669"/>
    <property type="project" value="UniProtKB-EC"/>
</dbReference>
<keyword evidence="10" id="KW-1185">Reference proteome</keyword>
<dbReference type="AlphaFoldDB" id="A0A210R246"/>
<dbReference type="PANTHER" id="PTHR19134">
    <property type="entry name" value="RECEPTOR-TYPE TYROSINE-PROTEIN PHOSPHATASE"/>
    <property type="match status" value="1"/>
</dbReference>
<feature type="region of interest" description="Disordered" evidence="5">
    <location>
        <begin position="838"/>
        <end position="885"/>
    </location>
</feature>
<dbReference type="InterPro" id="IPR000242">
    <property type="entry name" value="PTP_cat"/>
</dbReference>
<dbReference type="Gene3D" id="3.90.190.10">
    <property type="entry name" value="Protein tyrosine phosphatase superfamily"/>
    <property type="match status" value="2"/>
</dbReference>
<evidence type="ECO:0000256" key="5">
    <source>
        <dbReference type="SAM" id="MobiDB-lite"/>
    </source>
</evidence>
<name>A0A210R246_MIZYE</name>
<protein>
    <recommendedName>
        <fullName evidence="1">protein-tyrosine-phosphatase</fullName>
        <ecNumber evidence="1">3.1.3.48</ecNumber>
    </recommendedName>
</protein>
<feature type="domain" description="Tyrosine specific protein phosphatases" evidence="8">
    <location>
        <begin position="591"/>
        <end position="664"/>
    </location>
</feature>